<dbReference type="Proteomes" id="UP000015105">
    <property type="component" value="Chromosome 6D"/>
</dbReference>
<keyword evidence="3" id="KW-1185">Reference proteome</keyword>
<reference evidence="2" key="4">
    <citation type="submission" date="2019-03" db="UniProtKB">
        <authorList>
            <consortium name="EnsemblPlants"/>
        </authorList>
    </citation>
    <scope>IDENTIFICATION</scope>
</reference>
<reference evidence="2" key="3">
    <citation type="journal article" date="2017" name="Nature">
        <title>Genome sequence of the progenitor of the wheat D genome Aegilops tauschii.</title>
        <authorList>
            <person name="Luo M.C."/>
            <person name="Gu Y.Q."/>
            <person name="Puiu D."/>
            <person name="Wang H."/>
            <person name="Twardziok S.O."/>
            <person name="Deal K.R."/>
            <person name="Huo N."/>
            <person name="Zhu T."/>
            <person name="Wang L."/>
            <person name="Wang Y."/>
            <person name="McGuire P.E."/>
            <person name="Liu S."/>
            <person name="Long H."/>
            <person name="Ramasamy R.K."/>
            <person name="Rodriguez J.C."/>
            <person name="Van S.L."/>
            <person name="Yuan L."/>
            <person name="Wang Z."/>
            <person name="Xia Z."/>
            <person name="Xiao L."/>
            <person name="Anderson O.D."/>
            <person name="Ouyang S."/>
            <person name="Liang Y."/>
            <person name="Zimin A.V."/>
            <person name="Pertea G."/>
            <person name="Qi P."/>
            <person name="Bennetzen J.L."/>
            <person name="Dai X."/>
            <person name="Dawson M.W."/>
            <person name="Muller H.G."/>
            <person name="Kugler K."/>
            <person name="Rivarola-Duarte L."/>
            <person name="Spannagl M."/>
            <person name="Mayer K.F.X."/>
            <person name="Lu F.H."/>
            <person name="Bevan M.W."/>
            <person name="Leroy P."/>
            <person name="Li P."/>
            <person name="You F.M."/>
            <person name="Sun Q."/>
            <person name="Liu Z."/>
            <person name="Lyons E."/>
            <person name="Wicker T."/>
            <person name="Salzberg S.L."/>
            <person name="Devos K.M."/>
            <person name="Dvorak J."/>
        </authorList>
    </citation>
    <scope>NUCLEOTIDE SEQUENCE [LARGE SCALE GENOMIC DNA]</scope>
    <source>
        <strain evidence="2">cv. AL8/78</strain>
    </source>
</reference>
<evidence type="ECO:0000313" key="3">
    <source>
        <dbReference type="Proteomes" id="UP000015105"/>
    </source>
</evidence>
<sequence>MGSQAQWTDREEIWAQPNPTQGRKVVVFSAAATTNPIHLSLCRTGAAGGEGGSDGDLPAAARRRQHNRAAAGPPHPRQAEAAPRLQRTPPGKRKSFFLSFFTQQ</sequence>
<accession>A0A453Q827</accession>
<name>A0A453Q827_AEGTS</name>
<evidence type="ECO:0000256" key="1">
    <source>
        <dbReference type="SAM" id="MobiDB-lite"/>
    </source>
</evidence>
<dbReference type="EnsemblPlants" id="AET6Gv21015300.2">
    <property type="protein sequence ID" value="AET6Gv21015300.2"/>
    <property type="gene ID" value="AET6Gv21015300"/>
</dbReference>
<dbReference type="AlphaFoldDB" id="A0A453Q827"/>
<dbReference type="Gramene" id="AET6Gv21015300.2">
    <property type="protein sequence ID" value="AET6Gv21015300.2"/>
    <property type="gene ID" value="AET6Gv21015300"/>
</dbReference>
<feature type="region of interest" description="Disordered" evidence="1">
    <location>
        <begin position="43"/>
        <end position="104"/>
    </location>
</feature>
<reference evidence="3" key="2">
    <citation type="journal article" date="2017" name="Nat. Plants">
        <title>The Aegilops tauschii genome reveals multiple impacts of transposons.</title>
        <authorList>
            <person name="Zhao G."/>
            <person name="Zou C."/>
            <person name="Li K."/>
            <person name="Wang K."/>
            <person name="Li T."/>
            <person name="Gao L."/>
            <person name="Zhang X."/>
            <person name="Wang H."/>
            <person name="Yang Z."/>
            <person name="Liu X."/>
            <person name="Jiang W."/>
            <person name="Mao L."/>
            <person name="Kong X."/>
            <person name="Jiao Y."/>
            <person name="Jia J."/>
        </authorList>
    </citation>
    <scope>NUCLEOTIDE SEQUENCE [LARGE SCALE GENOMIC DNA]</scope>
    <source>
        <strain evidence="3">cv. AL8/78</strain>
    </source>
</reference>
<proteinExistence type="predicted"/>
<reference evidence="2" key="5">
    <citation type="journal article" date="2021" name="G3 (Bethesda)">
        <title>Aegilops tauschii genome assembly Aet v5.0 features greater sequence contiguity and improved annotation.</title>
        <authorList>
            <person name="Wang L."/>
            <person name="Zhu T."/>
            <person name="Rodriguez J.C."/>
            <person name="Deal K.R."/>
            <person name="Dubcovsky J."/>
            <person name="McGuire P.E."/>
            <person name="Lux T."/>
            <person name="Spannagl M."/>
            <person name="Mayer K.F.X."/>
            <person name="Baldrich P."/>
            <person name="Meyers B.C."/>
            <person name="Huo N."/>
            <person name="Gu Y.Q."/>
            <person name="Zhou H."/>
            <person name="Devos K.M."/>
            <person name="Bennetzen J.L."/>
            <person name="Unver T."/>
            <person name="Budak H."/>
            <person name="Gulick P.J."/>
            <person name="Galiba G."/>
            <person name="Kalapos B."/>
            <person name="Nelson D.R."/>
            <person name="Li P."/>
            <person name="You F.M."/>
            <person name="Luo M.C."/>
            <person name="Dvorak J."/>
        </authorList>
    </citation>
    <scope>NUCLEOTIDE SEQUENCE [LARGE SCALE GENOMIC DNA]</scope>
    <source>
        <strain evidence="2">cv. AL8/78</strain>
    </source>
</reference>
<organism evidence="2 3">
    <name type="scientific">Aegilops tauschii subsp. strangulata</name>
    <name type="common">Goatgrass</name>
    <dbReference type="NCBI Taxonomy" id="200361"/>
    <lineage>
        <taxon>Eukaryota</taxon>
        <taxon>Viridiplantae</taxon>
        <taxon>Streptophyta</taxon>
        <taxon>Embryophyta</taxon>
        <taxon>Tracheophyta</taxon>
        <taxon>Spermatophyta</taxon>
        <taxon>Magnoliopsida</taxon>
        <taxon>Liliopsida</taxon>
        <taxon>Poales</taxon>
        <taxon>Poaceae</taxon>
        <taxon>BOP clade</taxon>
        <taxon>Pooideae</taxon>
        <taxon>Triticodae</taxon>
        <taxon>Triticeae</taxon>
        <taxon>Triticinae</taxon>
        <taxon>Aegilops</taxon>
    </lineage>
</organism>
<feature type="region of interest" description="Disordered" evidence="1">
    <location>
        <begin position="1"/>
        <end position="20"/>
    </location>
</feature>
<evidence type="ECO:0000313" key="2">
    <source>
        <dbReference type="EnsemblPlants" id="AET6Gv21015300.2"/>
    </source>
</evidence>
<reference evidence="3" key="1">
    <citation type="journal article" date="2014" name="Science">
        <title>Ancient hybridizations among the ancestral genomes of bread wheat.</title>
        <authorList>
            <consortium name="International Wheat Genome Sequencing Consortium,"/>
            <person name="Marcussen T."/>
            <person name="Sandve S.R."/>
            <person name="Heier L."/>
            <person name="Spannagl M."/>
            <person name="Pfeifer M."/>
            <person name="Jakobsen K.S."/>
            <person name="Wulff B.B."/>
            <person name="Steuernagel B."/>
            <person name="Mayer K.F."/>
            <person name="Olsen O.A."/>
        </authorList>
    </citation>
    <scope>NUCLEOTIDE SEQUENCE [LARGE SCALE GENOMIC DNA]</scope>
    <source>
        <strain evidence="3">cv. AL8/78</strain>
    </source>
</reference>
<protein>
    <submittedName>
        <fullName evidence="2">Uncharacterized protein</fullName>
    </submittedName>
</protein>